<dbReference type="PANTHER" id="PTHR43649">
    <property type="entry name" value="ARABINOSE-BINDING PROTEIN-RELATED"/>
    <property type="match status" value="1"/>
</dbReference>
<name>A0A1H0C3Q9_9BACL</name>
<dbReference type="PROSITE" id="PS01037">
    <property type="entry name" value="SBP_BACTERIAL_1"/>
    <property type="match status" value="1"/>
</dbReference>
<dbReference type="InterPro" id="IPR006061">
    <property type="entry name" value="SBP_1_CS"/>
</dbReference>
<protein>
    <submittedName>
        <fullName evidence="4">Raffinose/stachyose/melibiose transport system substrate-binding protein</fullName>
    </submittedName>
</protein>
<evidence type="ECO:0000256" key="1">
    <source>
        <dbReference type="ARBA" id="ARBA00008520"/>
    </source>
</evidence>
<dbReference type="RefSeq" id="WP_244520548.1">
    <property type="nucleotide sequence ID" value="NZ_FNHW01000006.1"/>
</dbReference>
<dbReference type="EMBL" id="FNHW01000006">
    <property type="protein sequence ID" value="SDN52427.1"/>
    <property type="molecule type" value="Genomic_DNA"/>
</dbReference>
<keyword evidence="5" id="KW-1185">Reference proteome</keyword>
<dbReference type="InterPro" id="IPR050490">
    <property type="entry name" value="Bact_solute-bd_prot1"/>
</dbReference>
<dbReference type="PROSITE" id="PS51257">
    <property type="entry name" value="PROKAR_LIPOPROTEIN"/>
    <property type="match status" value="1"/>
</dbReference>
<dbReference type="Pfam" id="PF01547">
    <property type="entry name" value="SBP_bac_1"/>
    <property type="match status" value="1"/>
</dbReference>
<keyword evidence="2" id="KW-0813">Transport</keyword>
<keyword evidence="3" id="KW-0732">Signal</keyword>
<accession>A0A1H0C3Q9</accession>
<dbReference type="STRING" id="459525.SAMN04488137_4777"/>
<dbReference type="GO" id="GO:0055085">
    <property type="term" value="P:transmembrane transport"/>
    <property type="evidence" value="ECO:0007669"/>
    <property type="project" value="InterPro"/>
</dbReference>
<dbReference type="SUPFAM" id="SSF53850">
    <property type="entry name" value="Periplasmic binding protein-like II"/>
    <property type="match status" value="1"/>
</dbReference>
<organism evidence="4 5">
    <name type="scientific">Fictibacillus solisalsi</name>
    <dbReference type="NCBI Taxonomy" id="459525"/>
    <lineage>
        <taxon>Bacteria</taxon>
        <taxon>Bacillati</taxon>
        <taxon>Bacillota</taxon>
        <taxon>Bacilli</taxon>
        <taxon>Bacillales</taxon>
        <taxon>Fictibacillaceae</taxon>
        <taxon>Fictibacillus</taxon>
    </lineage>
</organism>
<dbReference type="AlphaFoldDB" id="A0A1H0C3Q9"/>
<proteinExistence type="inferred from homology"/>
<dbReference type="InterPro" id="IPR006059">
    <property type="entry name" value="SBP"/>
</dbReference>
<dbReference type="Proteomes" id="UP000199544">
    <property type="component" value="Unassembled WGS sequence"/>
</dbReference>
<evidence type="ECO:0000313" key="4">
    <source>
        <dbReference type="EMBL" id="SDN52427.1"/>
    </source>
</evidence>
<gene>
    <name evidence="4" type="ORF">SAMN04488137_4777</name>
</gene>
<reference evidence="5" key="1">
    <citation type="submission" date="2016-10" db="EMBL/GenBank/DDBJ databases">
        <authorList>
            <person name="Varghese N."/>
            <person name="Submissions S."/>
        </authorList>
    </citation>
    <scope>NUCLEOTIDE SEQUENCE [LARGE SCALE GENOMIC DNA]</scope>
    <source>
        <strain evidence="5">CGMCC 1.6854</strain>
    </source>
</reference>
<comment type="similarity">
    <text evidence="1">Belongs to the bacterial solute-binding protein 1 family.</text>
</comment>
<evidence type="ECO:0000313" key="5">
    <source>
        <dbReference type="Proteomes" id="UP000199544"/>
    </source>
</evidence>
<dbReference type="PANTHER" id="PTHR43649:SF34">
    <property type="entry name" value="ABC TRANSPORTER PERIPLASMIC-BINDING PROTEIN YCJN-RELATED"/>
    <property type="match status" value="1"/>
</dbReference>
<dbReference type="Gene3D" id="3.40.190.10">
    <property type="entry name" value="Periplasmic binding protein-like II"/>
    <property type="match status" value="2"/>
</dbReference>
<sequence length="425" mass="47588">MRKPSLILLTGVISLTLTGCQSPDDRETKKQTSSKPDVTLTIRNPKVEISTQFEEMAKAYEKKNPNVKIVIHTVGGAADTLSDLKAEMASGKAPDIFTNTGFENAKLWRKYMENLSDQPWVKDAYGDALNPIKLNGKIYGMPMNLEGYGLIYNKELFRKAGITREPGTLSELTAAAQKLKKAGITPFATGYYEDWKLGVHLLNIAFAMQNDPATFIQRLNNGTARIDKNPKFNDLLDFLDLTLKYGTANPLTTDYTAEVNSFANGKAAIILQGNWIQPMINELAPGMKLGLMPVPINEEPSNDAIVVSVPNYWVVNQQATPQEKKEAKKFLNWMVSSSKGKAYMTEKFKFIPAFRTIKPADPGPLAAEIMQHYKEGKILSSNWFQFPVGVRDEFGAAMKMYVGKKLTREQLLHEFQKSWERSISQ</sequence>
<evidence type="ECO:0000256" key="2">
    <source>
        <dbReference type="ARBA" id="ARBA00022448"/>
    </source>
</evidence>
<evidence type="ECO:0000256" key="3">
    <source>
        <dbReference type="ARBA" id="ARBA00022729"/>
    </source>
</evidence>